<evidence type="ECO:0000256" key="5">
    <source>
        <dbReference type="RuleBase" id="RU003968"/>
    </source>
</evidence>
<evidence type="ECO:0000256" key="2">
    <source>
        <dbReference type="ARBA" id="ARBA00010790"/>
    </source>
</evidence>
<dbReference type="PANTHER" id="PTHR11552">
    <property type="entry name" value="GLUCOSE-METHANOL-CHOLINE GMC OXIDOREDUCTASE"/>
    <property type="match status" value="1"/>
</dbReference>
<dbReference type="Pfam" id="PF00732">
    <property type="entry name" value="GMC_oxred_N"/>
    <property type="match status" value="1"/>
</dbReference>
<dbReference type="PROSITE" id="PS00623">
    <property type="entry name" value="GMC_OXRED_1"/>
    <property type="match status" value="1"/>
</dbReference>
<proteinExistence type="inferred from homology"/>
<evidence type="ECO:0000256" key="1">
    <source>
        <dbReference type="ARBA" id="ARBA00001974"/>
    </source>
</evidence>
<dbReference type="Proteomes" id="UP001315278">
    <property type="component" value="Unassembled WGS sequence"/>
</dbReference>
<sequence>MSRPEDEFDFIIVGAGSAGCVLANRLTADGVTRVLLLEAGGRDRNPWIHVPSGFYKMLFDPKLHWVMETEPVPGLNGRRAFWPHGKVLGGTSSINGLLYIRGQREDFDGWRQKGNVGWSFDDILPYFKKAEDQERGASDYHGVGGPLSVTDCRDNHPLHDALIKAALEAGFPANPDFNGPTQEGVGRYQVTVRGRRRCSAARAYLRPALKRSNLQVDTNSLAAKLRFDGQSAVGVDYLRDGEMRTARARREVIVSSGATNSPQLLQISGIGPAGLLQDIGVPVVHASEGVGNNLQDHLGIRLMYRCKNIVTYNDVDRSLFRQVGQALSYVFRREGALMTGAGPVGLFTSTTPDQASPDIQYQFLAASAANIDRVTHDFPGCTVYCKPCRPESRGWIRAKSSDPRARPSIQPNYLATQRDRDTFVHGLRIARKVFSMPSVSQYIESEISPRPDGDSDEAILDYVRSVASSTFHPTSTCMMSNGADGVVDDQLRVHGVGNLRVVDASIMPAVISGNTNAPVIAIAEKASDLILKGARP</sequence>
<dbReference type="SUPFAM" id="SSF51905">
    <property type="entry name" value="FAD/NAD(P)-binding domain"/>
    <property type="match status" value="1"/>
</dbReference>
<feature type="domain" description="Glucose-methanol-choline oxidoreductase N-terminal" evidence="7">
    <location>
        <begin position="257"/>
        <end position="271"/>
    </location>
</feature>
<accession>A0ABS5FGZ2</accession>
<evidence type="ECO:0000259" key="6">
    <source>
        <dbReference type="PROSITE" id="PS00623"/>
    </source>
</evidence>
<organism evidence="8 9">
    <name type="scientific">Bradyrhizobium jicamae</name>
    <dbReference type="NCBI Taxonomy" id="280332"/>
    <lineage>
        <taxon>Bacteria</taxon>
        <taxon>Pseudomonadati</taxon>
        <taxon>Pseudomonadota</taxon>
        <taxon>Alphaproteobacteria</taxon>
        <taxon>Hyphomicrobiales</taxon>
        <taxon>Nitrobacteraceae</taxon>
        <taxon>Bradyrhizobium</taxon>
    </lineage>
</organism>
<dbReference type="PROSITE" id="PS51257">
    <property type="entry name" value="PROKAR_LIPOPROTEIN"/>
    <property type="match status" value="1"/>
</dbReference>
<name>A0ABS5FGZ2_9BRAD</name>
<gene>
    <name evidence="8" type="ORF">JQ615_11655</name>
</gene>
<evidence type="ECO:0000256" key="3">
    <source>
        <dbReference type="ARBA" id="ARBA00022630"/>
    </source>
</evidence>
<dbReference type="Gene3D" id="3.30.560.10">
    <property type="entry name" value="Glucose Oxidase, domain 3"/>
    <property type="match status" value="1"/>
</dbReference>
<reference evidence="9" key="1">
    <citation type="journal article" date="2021" name="ISME J.">
        <title>Evolutionary origin and ecological implication of a unique nif island in free-living Bradyrhizobium lineages.</title>
        <authorList>
            <person name="Tao J."/>
        </authorList>
    </citation>
    <scope>NUCLEOTIDE SEQUENCE [LARGE SCALE GENOMIC DNA]</scope>
    <source>
        <strain evidence="9">SZCCT0434</strain>
    </source>
</reference>
<evidence type="ECO:0000256" key="4">
    <source>
        <dbReference type="ARBA" id="ARBA00022827"/>
    </source>
</evidence>
<dbReference type="Gene3D" id="3.50.50.60">
    <property type="entry name" value="FAD/NAD(P)-binding domain"/>
    <property type="match status" value="1"/>
</dbReference>
<keyword evidence="3 5" id="KW-0285">Flavoprotein</keyword>
<keyword evidence="9" id="KW-1185">Reference proteome</keyword>
<dbReference type="PROSITE" id="PS00624">
    <property type="entry name" value="GMC_OXRED_2"/>
    <property type="match status" value="1"/>
</dbReference>
<comment type="caution">
    <text evidence="8">The sequence shown here is derived from an EMBL/GenBank/DDBJ whole genome shotgun (WGS) entry which is preliminary data.</text>
</comment>
<dbReference type="InterPro" id="IPR012132">
    <property type="entry name" value="GMC_OxRdtase"/>
</dbReference>
<dbReference type="InterPro" id="IPR000172">
    <property type="entry name" value="GMC_OxRdtase_N"/>
</dbReference>
<dbReference type="PANTHER" id="PTHR11552:SF147">
    <property type="entry name" value="CHOLINE DEHYDROGENASE, MITOCHONDRIAL"/>
    <property type="match status" value="1"/>
</dbReference>
<protein>
    <submittedName>
        <fullName evidence="8">GMC family oxidoreductase N-terminal domain-containing protein</fullName>
    </submittedName>
</protein>
<feature type="domain" description="Glucose-methanol-choline oxidoreductase N-terminal" evidence="6">
    <location>
        <begin position="85"/>
        <end position="108"/>
    </location>
</feature>
<comment type="cofactor">
    <cofactor evidence="1">
        <name>FAD</name>
        <dbReference type="ChEBI" id="CHEBI:57692"/>
    </cofactor>
</comment>
<dbReference type="RefSeq" id="WP_212492631.1">
    <property type="nucleotide sequence ID" value="NZ_JAFCJH010000009.1"/>
</dbReference>
<evidence type="ECO:0000313" key="9">
    <source>
        <dbReference type="Proteomes" id="UP001315278"/>
    </source>
</evidence>
<dbReference type="PIRSF" id="PIRSF000137">
    <property type="entry name" value="Alcohol_oxidase"/>
    <property type="match status" value="1"/>
</dbReference>
<dbReference type="Pfam" id="PF05199">
    <property type="entry name" value="GMC_oxred_C"/>
    <property type="match status" value="1"/>
</dbReference>
<evidence type="ECO:0000259" key="7">
    <source>
        <dbReference type="PROSITE" id="PS00624"/>
    </source>
</evidence>
<dbReference type="InterPro" id="IPR007867">
    <property type="entry name" value="GMC_OxRtase_C"/>
</dbReference>
<dbReference type="InterPro" id="IPR036188">
    <property type="entry name" value="FAD/NAD-bd_sf"/>
</dbReference>
<keyword evidence="4 5" id="KW-0274">FAD</keyword>
<dbReference type="EMBL" id="JAFCJH010000009">
    <property type="protein sequence ID" value="MBR0796045.1"/>
    <property type="molecule type" value="Genomic_DNA"/>
</dbReference>
<dbReference type="SUPFAM" id="SSF54373">
    <property type="entry name" value="FAD-linked reductases, C-terminal domain"/>
    <property type="match status" value="1"/>
</dbReference>
<evidence type="ECO:0000313" key="8">
    <source>
        <dbReference type="EMBL" id="MBR0796045.1"/>
    </source>
</evidence>
<comment type="similarity">
    <text evidence="2 5">Belongs to the GMC oxidoreductase family.</text>
</comment>